<dbReference type="EMBL" id="JAROCA020000001">
    <property type="protein sequence ID" value="MDY0404794.1"/>
    <property type="molecule type" value="Genomic_DNA"/>
</dbReference>
<keyword evidence="3" id="KW-1185">Reference proteome</keyword>
<comment type="caution">
    <text evidence="2">The sequence shown here is derived from an EMBL/GenBank/DDBJ whole genome shotgun (WGS) entry which is preliminary data.</text>
</comment>
<reference evidence="2 3" key="1">
    <citation type="submission" date="2023-10" db="EMBL/GenBank/DDBJ databases">
        <title>179-bfca-hs.</title>
        <authorList>
            <person name="Miliotis G."/>
            <person name="Sengupta P."/>
            <person name="Hameed A."/>
            <person name="Chuvochina M."/>
            <person name="Mcdonagh F."/>
            <person name="Simpson A.C."/>
            <person name="Singh N.K."/>
            <person name="Rekha P.D."/>
            <person name="Raman K."/>
            <person name="Hugenholtz P."/>
            <person name="Venkateswaran K."/>
        </authorList>
    </citation>
    <scope>NUCLEOTIDE SEQUENCE [LARGE SCALE GENOMIC DNA]</scope>
    <source>
        <strain evidence="2 3">179-BFC-A-HS</strain>
    </source>
</reference>
<name>A0ABU5CEN5_9BACI</name>
<evidence type="ECO:0000313" key="3">
    <source>
        <dbReference type="Proteomes" id="UP001228376"/>
    </source>
</evidence>
<dbReference type="InterPro" id="IPR036634">
    <property type="entry name" value="PRD_sf"/>
</dbReference>
<dbReference type="Proteomes" id="UP001228376">
    <property type="component" value="Unassembled WGS sequence"/>
</dbReference>
<dbReference type="PROSITE" id="PS51372">
    <property type="entry name" value="PRD_2"/>
    <property type="match status" value="1"/>
</dbReference>
<accession>A0ABU5CEN5</accession>
<dbReference type="Pfam" id="PF00874">
    <property type="entry name" value="PRD"/>
    <property type="match status" value="1"/>
</dbReference>
<evidence type="ECO:0000259" key="1">
    <source>
        <dbReference type="PROSITE" id="PS51372"/>
    </source>
</evidence>
<dbReference type="RefSeq" id="WP_306065202.1">
    <property type="nucleotide sequence ID" value="NZ_JAROCA020000001.1"/>
</dbReference>
<protein>
    <submittedName>
        <fullName evidence="2">PRD domain-containing protein</fullName>
    </submittedName>
</protein>
<dbReference type="InterPro" id="IPR011608">
    <property type="entry name" value="PRD"/>
</dbReference>
<sequence>MNLQEYKERIKLLLEQNVITEDSYEIGLSAFHQLMDTLNKSDIEQSEMLFTHLPMALTRIDLSEAVESPSDAIMSEVKNSKFFPIAKKQISHVEEMLQKSLPQGEKEYLYMHYVNVLNNNEKG</sequence>
<dbReference type="SUPFAM" id="SSF63520">
    <property type="entry name" value="PTS-regulatory domain, PRD"/>
    <property type="match status" value="1"/>
</dbReference>
<dbReference type="Gene3D" id="1.10.1790.10">
    <property type="entry name" value="PRD domain"/>
    <property type="match status" value="1"/>
</dbReference>
<proteinExistence type="predicted"/>
<feature type="domain" description="PRD" evidence="1">
    <location>
        <begin position="18"/>
        <end position="123"/>
    </location>
</feature>
<gene>
    <name evidence="2" type="ORF">P5G51_004715</name>
</gene>
<organism evidence="2 3">
    <name type="scientific">Tigheibacillus jepli</name>
    <dbReference type="NCBI Taxonomy" id="3035914"/>
    <lineage>
        <taxon>Bacteria</taxon>
        <taxon>Bacillati</taxon>
        <taxon>Bacillota</taxon>
        <taxon>Bacilli</taxon>
        <taxon>Bacillales</taxon>
        <taxon>Bacillaceae</taxon>
        <taxon>Tigheibacillus</taxon>
    </lineage>
</organism>
<evidence type="ECO:0000313" key="2">
    <source>
        <dbReference type="EMBL" id="MDY0404794.1"/>
    </source>
</evidence>